<dbReference type="InterPro" id="IPR032710">
    <property type="entry name" value="NTF2-like_dom_sf"/>
</dbReference>
<dbReference type="Gene3D" id="3.10.450.50">
    <property type="match status" value="1"/>
</dbReference>
<dbReference type="SUPFAM" id="SSF54427">
    <property type="entry name" value="NTF2-like"/>
    <property type="match status" value="1"/>
</dbReference>
<dbReference type="AlphaFoldDB" id="A0A0S2HYK0"/>
<evidence type="ECO:0000313" key="3">
    <source>
        <dbReference type="Proteomes" id="UP000064893"/>
    </source>
</evidence>
<proteinExistence type="predicted"/>
<dbReference type="InterPro" id="IPR039437">
    <property type="entry name" value="FrzH/put_lumazine-bd"/>
</dbReference>
<gene>
    <name evidence="2" type="ORF">L21SP5_01503</name>
</gene>
<name>A0A0S2HYK0_9BACT</name>
<keyword evidence="1" id="KW-0732">Signal</keyword>
<dbReference type="OrthoDB" id="9792284at2"/>
<dbReference type="Pfam" id="PF12893">
    <property type="entry name" value="Lumazine_bd_2"/>
    <property type="match status" value="1"/>
</dbReference>
<feature type="chain" id="PRO_5006599252" evidence="1">
    <location>
        <begin position="20"/>
        <end position="147"/>
    </location>
</feature>
<keyword evidence="3" id="KW-1185">Reference proteome</keyword>
<feature type="signal peptide" evidence="1">
    <location>
        <begin position="1"/>
        <end position="19"/>
    </location>
</feature>
<organism evidence="2 3">
    <name type="scientific">Salinivirga cyanobacteriivorans</name>
    <dbReference type="NCBI Taxonomy" id="1307839"/>
    <lineage>
        <taxon>Bacteria</taxon>
        <taxon>Pseudomonadati</taxon>
        <taxon>Bacteroidota</taxon>
        <taxon>Bacteroidia</taxon>
        <taxon>Bacteroidales</taxon>
        <taxon>Salinivirgaceae</taxon>
        <taxon>Salinivirga</taxon>
    </lineage>
</organism>
<evidence type="ECO:0000313" key="2">
    <source>
        <dbReference type="EMBL" id="ALO15151.1"/>
    </source>
</evidence>
<dbReference type="EMBL" id="CP013118">
    <property type="protein sequence ID" value="ALO15151.1"/>
    <property type="molecule type" value="Genomic_DNA"/>
</dbReference>
<dbReference type="Proteomes" id="UP000064893">
    <property type="component" value="Chromosome"/>
</dbReference>
<dbReference type="RefSeq" id="WP_057952633.1">
    <property type="nucleotide sequence ID" value="NZ_CP013118.1"/>
</dbReference>
<dbReference type="KEGG" id="blq:L21SP5_01503"/>
<evidence type="ECO:0000256" key="1">
    <source>
        <dbReference type="SAM" id="SignalP"/>
    </source>
</evidence>
<sequence length="147" mass="17146" precursor="true">MYYIRIAITLMALTFAVSASMGQKDRLMIQKVIEEGYVQGLHNKGDLQKTAASFHPGFNLLGVRNNMLTKFPIYSWLESSKQRREKSEDKRTSRTIAKYPMIDITGNAAIAKVELYKDDKKIFTDYLSLYRFNEGWRIVSKIYHDHR</sequence>
<reference evidence="2 3" key="1">
    <citation type="submission" date="2015-11" db="EMBL/GenBank/DDBJ databases">
        <title>Description and complete genome sequence of a novel strain predominating in hypersaline microbial mats and representing a new family of the Bacteriodetes phylum.</title>
        <authorList>
            <person name="Spring S."/>
            <person name="Bunk B."/>
            <person name="Sproer C."/>
            <person name="Klenk H.-P."/>
        </authorList>
    </citation>
    <scope>NUCLEOTIDE SEQUENCE [LARGE SCALE GENOMIC DNA]</scope>
    <source>
        <strain evidence="2 3">L21-Spi-D4</strain>
    </source>
</reference>
<accession>A0A0S2HYK0</accession>
<protein>
    <submittedName>
        <fullName evidence="2">Lumazine-binding protein</fullName>
    </submittedName>
</protein>